<protein>
    <submittedName>
        <fullName evidence="2">Uncharacterized protein</fullName>
    </submittedName>
</protein>
<organism evidence="2 3">
    <name type="scientific">Fluctibacter halophilus</name>
    <dbReference type="NCBI Taxonomy" id="226011"/>
    <lineage>
        <taxon>Bacteria</taxon>
        <taxon>Pseudomonadati</taxon>
        <taxon>Pseudomonadota</taxon>
        <taxon>Gammaproteobacteria</taxon>
        <taxon>Alteromonadales</taxon>
        <taxon>Alteromonadaceae</taxon>
        <taxon>Fluctibacter</taxon>
    </lineage>
</organism>
<proteinExistence type="predicted"/>
<evidence type="ECO:0000256" key="1">
    <source>
        <dbReference type="SAM" id="Phobius"/>
    </source>
</evidence>
<sequence>MKQKDFYIRVLEFACSKTGIFTLSEIREEFSQEFENIDGLWDAFKRQIMKESILMLPESGPSAFSRDVQDSNKWDSIKLHATVEDRMRLLEYTELQEARQSSEQALGIAIIAIALNVIGLFYTIISG</sequence>
<keyword evidence="3" id="KW-1185">Reference proteome</keyword>
<accession>A0ABS8G8A4</accession>
<gene>
    <name evidence="2" type="ORF">LJ739_06695</name>
</gene>
<name>A0ABS8G8A4_9ALTE</name>
<keyword evidence="1" id="KW-0472">Membrane</keyword>
<evidence type="ECO:0000313" key="3">
    <source>
        <dbReference type="Proteomes" id="UP001520878"/>
    </source>
</evidence>
<dbReference type="RefSeq" id="WP_229158342.1">
    <property type="nucleotide sequence ID" value="NZ_JAJEWP010000001.1"/>
</dbReference>
<dbReference type="EMBL" id="JAJEWP010000001">
    <property type="protein sequence ID" value="MCC2615924.1"/>
    <property type="molecule type" value="Genomic_DNA"/>
</dbReference>
<reference evidence="2 3" key="1">
    <citation type="submission" date="2021-10" db="EMBL/GenBank/DDBJ databases">
        <title>Draft genome of Aestuariibacter halophilus JC2043.</title>
        <authorList>
            <person name="Emsley S.A."/>
            <person name="Pfannmuller K.M."/>
            <person name="Ushijima B."/>
            <person name="Saw J.H."/>
            <person name="Videau P."/>
        </authorList>
    </citation>
    <scope>NUCLEOTIDE SEQUENCE [LARGE SCALE GENOMIC DNA]</scope>
    <source>
        <strain evidence="2 3">JC2043</strain>
    </source>
</reference>
<feature type="transmembrane region" description="Helical" evidence="1">
    <location>
        <begin position="105"/>
        <end position="125"/>
    </location>
</feature>
<evidence type="ECO:0000313" key="2">
    <source>
        <dbReference type="EMBL" id="MCC2615924.1"/>
    </source>
</evidence>
<dbReference type="Proteomes" id="UP001520878">
    <property type="component" value="Unassembled WGS sequence"/>
</dbReference>
<comment type="caution">
    <text evidence="2">The sequence shown here is derived from an EMBL/GenBank/DDBJ whole genome shotgun (WGS) entry which is preliminary data.</text>
</comment>
<keyword evidence="1" id="KW-0812">Transmembrane</keyword>
<keyword evidence="1" id="KW-1133">Transmembrane helix</keyword>